<gene>
    <name evidence="9" type="ORF">BFJ65_g14988</name>
</gene>
<feature type="transmembrane region" description="Helical" evidence="8">
    <location>
        <begin position="305"/>
        <end position="322"/>
    </location>
</feature>
<evidence type="ECO:0008006" key="11">
    <source>
        <dbReference type="Google" id="ProtNLM"/>
    </source>
</evidence>
<dbReference type="GO" id="GO:0046872">
    <property type="term" value="F:metal ion binding"/>
    <property type="evidence" value="ECO:0007669"/>
    <property type="project" value="UniProtKB-KW"/>
</dbReference>
<keyword evidence="4 8" id="KW-1133">Transmembrane helix</keyword>
<evidence type="ECO:0000256" key="3">
    <source>
        <dbReference type="ARBA" id="ARBA00022692"/>
    </source>
</evidence>
<keyword evidence="3 8" id="KW-0812">Transmembrane</keyword>
<sequence length="408" mass="46153">MAESWALRWEGGLDNVASHQNVEPGGAEPRLAAFCPYSSWFCTIDVTEQLLRPEEDSAQPRTFARSHYGKKSHMDNPSPEPRTVAWHDIPQWRQENEYILAGYRPMKANYRQVIKSLSFLHNETWNVYTHLIGAVLLPPYATAILRTISGPQYIDVTRTDFIMFNIFFCSAESCLSSSAVYHLIGCHSHEAEQLWHRRDLLGIVILTVGTFIPGIYYIFYCDPILQKIHWTIVCHSGHLDTLSVVVFCGSATAALISIPKFRTLRWRKARVSAYVALGASALIPLLHGVQVYGLEYMLEYSGMKWYLVELLLYGGGCGIYAVRTLSFPFPSGISVMRQISDLGVQFRIPERIAPGHFDIWFSSHQIFHVSILCAICVNVIALMEAFTACHTLDICYIQSVHQARGTKL</sequence>
<feature type="binding site" evidence="6">
    <location>
        <position position="368"/>
    </location>
    <ligand>
        <name>Zn(2+)</name>
        <dbReference type="ChEBI" id="CHEBI:29105"/>
    </ligand>
</feature>
<name>A0A3L6N0Z1_FUSOX</name>
<evidence type="ECO:0000313" key="9">
    <source>
        <dbReference type="EMBL" id="RKK10996.1"/>
    </source>
</evidence>
<comment type="caution">
    <text evidence="9">The sequence shown here is derived from an EMBL/GenBank/DDBJ whole genome shotgun (WGS) entry which is preliminary data.</text>
</comment>
<comment type="similarity">
    <text evidence="2">Belongs to the ADIPOR family.</text>
</comment>
<dbReference type="PANTHER" id="PTHR20855:SF52">
    <property type="entry name" value="ADIPONECTIN RECEPTOR PROTEIN"/>
    <property type="match status" value="1"/>
</dbReference>
<feature type="transmembrane region" description="Helical" evidence="8">
    <location>
        <begin position="200"/>
        <end position="219"/>
    </location>
</feature>
<evidence type="ECO:0000256" key="7">
    <source>
        <dbReference type="SAM" id="MobiDB-lite"/>
    </source>
</evidence>
<evidence type="ECO:0000256" key="1">
    <source>
        <dbReference type="ARBA" id="ARBA00004141"/>
    </source>
</evidence>
<dbReference type="GO" id="GO:0006882">
    <property type="term" value="P:intracellular zinc ion homeostasis"/>
    <property type="evidence" value="ECO:0007669"/>
    <property type="project" value="TreeGrafter"/>
</dbReference>
<evidence type="ECO:0000313" key="10">
    <source>
        <dbReference type="Proteomes" id="UP000270866"/>
    </source>
</evidence>
<feature type="transmembrane region" description="Helical" evidence="8">
    <location>
        <begin position="271"/>
        <end position="293"/>
    </location>
</feature>
<dbReference type="GO" id="GO:0016020">
    <property type="term" value="C:membrane"/>
    <property type="evidence" value="ECO:0007669"/>
    <property type="project" value="UniProtKB-SubCell"/>
</dbReference>
<evidence type="ECO:0000256" key="2">
    <source>
        <dbReference type="ARBA" id="ARBA00007018"/>
    </source>
</evidence>
<keyword evidence="5 8" id="KW-0472">Membrane</keyword>
<dbReference type="AlphaFoldDB" id="A0A3L6N0Z1"/>
<reference evidence="9 10" key="1">
    <citation type="journal article" date="2018" name="Sci. Rep.">
        <title>Characterisation of pathogen-specific regions and novel effector candidates in Fusarium oxysporum f. sp. cepae.</title>
        <authorList>
            <person name="Armitage A.D."/>
            <person name="Taylor A."/>
            <person name="Sobczyk M.K."/>
            <person name="Baxter L."/>
            <person name="Greenfield B.P."/>
            <person name="Bates H.J."/>
            <person name="Wilson F."/>
            <person name="Jackson A.C."/>
            <person name="Ott S."/>
            <person name="Harrison R.J."/>
            <person name="Clarkson J.P."/>
        </authorList>
    </citation>
    <scope>NUCLEOTIDE SEQUENCE [LARGE SCALE GENOMIC DNA]</scope>
    <source>
        <strain evidence="9 10">FoC_Fus2</strain>
    </source>
</reference>
<dbReference type="EMBL" id="MRCU01000010">
    <property type="protein sequence ID" value="RKK10996.1"/>
    <property type="molecule type" value="Genomic_DNA"/>
</dbReference>
<comment type="subcellular location">
    <subcellularLocation>
        <location evidence="1">Membrane</location>
        <topology evidence="1">Multi-pass membrane protein</topology>
    </subcellularLocation>
</comment>
<feature type="region of interest" description="Disordered" evidence="7">
    <location>
        <begin position="55"/>
        <end position="81"/>
    </location>
</feature>
<feature type="binding site" evidence="6">
    <location>
        <position position="182"/>
    </location>
    <ligand>
        <name>Zn(2+)</name>
        <dbReference type="ChEBI" id="CHEBI:29105"/>
    </ligand>
</feature>
<accession>A0A3L6N0Z1</accession>
<protein>
    <recommendedName>
        <fullName evidence="11">ADIPOR-like receptor IZH2</fullName>
    </recommendedName>
</protein>
<keyword evidence="6" id="KW-0862">Zinc</keyword>
<organism evidence="9 10">
    <name type="scientific">Fusarium oxysporum f. sp. cepae</name>
    <dbReference type="NCBI Taxonomy" id="396571"/>
    <lineage>
        <taxon>Eukaryota</taxon>
        <taxon>Fungi</taxon>
        <taxon>Dikarya</taxon>
        <taxon>Ascomycota</taxon>
        <taxon>Pezizomycotina</taxon>
        <taxon>Sordariomycetes</taxon>
        <taxon>Hypocreomycetidae</taxon>
        <taxon>Hypocreales</taxon>
        <taxon>Nectriaceae</taxon>
        <taxon>Fusarium</taxon>
        <taxon>Fusarium oxysporum species complex</taxon>
    </lineage>
</organism>
<evidence type="ECO:0000256" key="6">
    <source>
        <dbReference type="PIRSR" id="PIRSR604254-1"/>
    </source>
</evidence>
<evidence type="ECO:0000256" key="5">
    <source>
        <dbReference type="ARBA" id="ARBA00023136"/>
    </source>
</evidence>
<dbReference type="Proteomes" id="UP000270866">
    <property type="component" value="Unassembled WGS sequence"/>
</dbReference>
<dbReference type="InterPro" id="IPR004254">
    <property type="entry name" value="AdipoR/HlyIII-related"/>
</dbReference>
<dbReference type="PANTHER" id="PTHR20855">
    <property type="entry name" value="ADIPOR/PROGESTIN RECEPTOR-RELATED"/>
    <property type="match status" value="1"/>
</dbReference>
<dbReference type="Pfam" id="PF03006">
    <property type="entry name" value="HlyIII"/>
    <property type="match status" value="2"/>
</dbReference>
<evidence type="ECO:0000256" key="4">
    <source>
        <dbReference type="ARBA" id="ARBA00022989"/>
    </source>
</evidence>
<feature type="binding site" evidence="6">
    <location>
        <position position="364"/>
    </location>
    <ligand>
        <name>Zn(2+)</name>
        <dbReference type="ChEBI" id="CHEBI:29105"/>
    </ligand>
</feature>
<evidence type="ECO:0000256" key="8">
    <source>
        <dbReference type="SAM" id="Phobius"/>
    </source>
</evidence>
<feature type="transmembrane region" description="Helical" evidence="8">
    <location>
        <begin position="239"/>
        <end position="259"/>
    </location>
</feature>
<keyword evidence="6" id="KW-0479">Metal-binding</keyword>
<dbReference type="GO" id="GO:0038023">
    <property type="term" value="F:signaling receptor activity"/>
    <property type="evidence" value="ECO:0007669"/>
    <property type="project" value="TreeGrafter"/>
</dbReference>
<proteinExistence type="inferred from homology"/>